<dbReference type="NCBIfam" id="NF000648">
    <property type="entry name" value="PRK00026.1"/>
    <property type="match status" value="1"/>
</dbReference>
<keyword evidence="18" id="KW-1185">Reference proteome</keyword>
<comment type="catalytic activity">
    <reaction evidence="14 15">
        <text>guanosine(37) in tRNA + S-adenosyl-L-methionine = N(1)-methylguanosine(37) in tRNA + S-adenosyl-L-homocysteine + H(+)</text>
        <dbReference type="Rhea" id="RHEA:36899"/>
        <dbReference type="Rhea" id="RHEA-COMP:10145"/>
        <dbReference type="Rhea" id="RHEA-COMP:10147"/>
        <dbReference type="ChEBI" id="CHEBI:15378"/>
        <dbReference type="ChEBI" id="CHEBI:57856"/>
        <dbReference type="ChEBI" id="CHEBI:59789"/>
        <dbReference type="ChEBI" id="CHEBI:73542"/>
        <dbReference type="ChEBI" id="CHEBI:74269"/>
        <dbReference type="EC" id="2.1.1.228"/>
    </reaction>
</comment>
<dbReference type="Proteomes" id="UP001501319">
    <property type="component" value="Unassembled WGS sequence"/>
</dbReference>
<dbReference type="Gene3D" id="3.40.1280.10">
    <property type="match status" value="1"/>
</dbReference>
<reference evidence="17 18" key="1">
    <citation type="journal article" date="2019" name="Int. J. Syst. Evol. Microbiol.">
        <title>The Global Catalogue of Microorganisms (GCM) 10K type strain sequencing project: providing services to taxonomists for standard genome sequencing and annotation.</title>
        <authorList>
            <consortium name="The Broad Institute Genomics Platform"/>
            <consortium name="The Broad Institute Genome Sequencing Center for Infectious Disease"/>
            <person name="Wu L."/>
            <person name="Ma J."/>
        </authorList>
    </citation>
    <scope>NUCLEOTIDE SEQUENCE [LARGE SCALE GENOMIC DNA]</scope>
    <source>
        <strain evidence="17 18">JCM 14306</strain>
    </source>
</reference>
<evidence type="ECO:0000256" key="4">
    <source>
        <dbReference type="ARBA" id="ARBA00011738"/>
    </source>
</evidence>
<feature type="binding site" evidence="15">
    <location>
        <begin position="137"/>
        <end position="142"/>
    </location>
    <ligand>
        <name>S-adenosyl-L-methionine</name>
        <dbReference type="ChEBI" id="CHEBI:59789"/>
    </ligand>
</feature>
<evidence type="ECO:0000256" key="6">
    <source>
        <dbReference type="ARBA" id="ARBA00014679"/>
    </source>
</evidence>
<dbReference type="InterPro" id="IPR029026">
    <property type="entry name" value="tRNA_m1G_MTases_N"/>
</dbReference>
<gene>
    <name evidence="15" type="primary">trmD</name>
    <name evidence="17" type="ORF">GCM10009744_04900</name>
</gene>
<evidence type="ECO:0000313" key="18">
    <source>
        <dbReference type="Proteomes" id="UP001501319"/>
    </source>
</evidence>
<keyword evidence="11 15" id="KW-0819">tRNA processing</keyword>
<dbReference type="HAMAP" id="MF_00605">
    <property type="entry name" value="TrmD"/>
    <property type="match status" value="1"/>
</dbReference>
<protein>
    <recommendedName>
        <fullName evidence="6 15">tRNA (guanine-N(1)-)-methyltransferase</fullName>
        <ecNumber evidence="5 15">2.1.1.228</ecNumber>
    </recommendedName>
    <alternativeName>
        <fullName evidence="12 15">M1G-methyltransferase</fullName>
    </alternativeName>
    <alternativeName>
        <fullName evidence="13 15">tRNA [GM37] methyltransferase</fullName>
    </alternativeName>
</protein>
<evidence type="ECO:0000256" key="13">
    <source>
        <dbReference type="ARBA" id="ARBA00033392"/>
    </source>
</evidence>
<dbReference type="InterPro" id="IPR023148">
    <property type="entry name" value="tRNA_m1G_MeTrfase_C_sf"/>
</dbReference>
<feature type="binding site" evidence="15">
    <location>
        <position position="113"/>
    </location>
    <ligand>
        <name>S-adenosyl-L-methionine</name>
        <dbReference type="ChEBI" id="CHEBI:59789"/>
    </ligand>
</feature>
<evidence type="ECO:0000256" key="15">
    <source>
        <dbReference type="HAMAP-Rule" id="MF_00605"/>
    </source>
</evidence>
<evidence type="ECO:0000256" key="11">
    <source>
        <dbReference type="ARBA" id="ARBA00022694"/>
    </source>
</evidence>
<comment type="subunit">
    <text evidence="4 15">Homodimer.</text>
</comment>
<dbReference type="CDD" id="cd18080">
    <property type="entry name" value="TrmD-like"/>
    <property type="match status" value="1"/>
</dbReference>
<name>A0ABN2EXA1_9ACTN</name>
<evidence type="ECO:0000256" key="3">
    <source>
        <dbReference type="ARBA" id="ARBA00007630"/>
    </source>
</evidence>
<evidence type="ECO:0000256" key="10">
    <source>
        <dbReference type="ARBA" id="ARBA00022691"/>
    </source>
</evidence>
<evidence type="ECO:0000256" key="5">
    <source>
        <dbReference type="ARBA" id="ARBA00012807"/>
    </source>
</evidence>
<evidence type="ECO:0000313" key="17">
    <source>
        <dbReference type="EMBL" id="GAA1620987.1"/>
    </source>
</evidence>
<evidence type="ECO:0000256" key="8">
    <source>
        <dbReference type="ARBA" id="ARBA00022603"/>
    </source>
</evidence>
<evidence type="ECO:0000256" key="1">
    <source>
        <dbReference type="ARBA" id="ARBA00002634"/>
    </source>
</evidence>
<dbReference type="Gene3D" id="3.40.630.30">
    <property type="match status" value="1"/>
</dbReference>
<evidence type="ECO:0000256" key="2">
    <source>
        <dbReference type="ARBA" id="ARBA00004496"/>
    </source>
</evidence>
<dbReference type="SUPFAM" id="SSF75217">
    <property type="entry name" value="alpha/beta knot"/>
    <property type="match status" value="1"/>
</dbReference>
<keyword evidence="10 15" id="KW-0949">S-adenosyl-L-methionine</keyword>
<evidence type="ECO:0000256" key="7">
    <source>
        <dbReference type="ARBA" id="ARBA00022490"/>
    </source>
</evidence>
<dbReference type="EC" id="2.1.1.228" evidence="5 15"/>
<dbReference type="InterPro" id="IPR016181">
    <property type="entry name" value="Acyl_CoA_acyltransferase"/>
</dbReference>
<comment type="similarity">
    <text evidence="3 15">Belongs to the RNA methyltransferase TrmD family.</text>
</comment>
<evidence type="ECO:0000259" key="16">
    <source>
        <dbReference type="PROSITE" id="PS51186"/>
    </source>
</evidence>
<sequence length="406" mass="44364">MRLDVVSIFPEYLAALDLSLVGKAAKSGLLDVHLHDLREWTYDRHRTVDDTPYGGGAGMVMKPDPWGEALDAVAPAAGPSQPRLIVPTPAGRPFTQELAYELADEPWLAFACGRYEGIDARVAAHAAERMRVDEISVGDYVLNGGEVAVLVIVEAVARLLPGVIGNPASLAEESHSGDGLLEYPVYTKPPSWRGHDVPDVLLSGNHKLVAEWRHDESVRRTAERRPDLLAAWGAAVGHKADEVEPKEDAALLVKVLPTTEADAGELLTLQRAAYLSEAQAYDDFSIPPLQEPLEGVVERIAQGVVWKAVAGTRIVGSVHLAVEGSLGRINRLMVAPDWQARGVGSKLLRVAEQTAPAEVTSYELFTGAESERNLQLYRNAGYREIRREPQTAKVELVLLAKRRRRR</sequence>
<dbReference type="Pfam" id="PF13508">
    <property type="entry name" value="Acetyltransf_7"/>
    <property type="match status" value="1"/>
</dbReference>
<dbReference type="PANTHER" id="PTHR46417:SF1">
    <property type="entry name" value="TRNA (GUANINE-N(1)-)-METHYLTRANSFERASE"/>
    <property type="match status" value="1"/>
</dbReference>
<comment type="function">
    <text evidence="1 15">Specifically methylates guanosine-37 in various tRNAs.</text>
</comment>
<comment type="caution">
    <text evidence="17">The sequence shown here is derived from an EMBL/GenBank/DDBJ whole genome shotgun (WGS) entry which is preliminary data.</text>
</comment>
<dbReference type="Pfam" id="PF01746">
    <property type="entry name" value="tRNA_m1G_MT"/>
    <property type="match status" value="1"/>
</dbReference>
<feature type="domain" description="N-acetyltransferase" evidence="16">
    <location>
        <begin position="253"/>
        <end position="404"/>
    </location>
</feature>
<dbReference type="SUPFAM" id="SSF55729">
    <property type="entry name" value="Acyl-CoA N-acyltransferases (Nat)"/>
    <property type="match status" value="1"/>
</dbReference>
<dbReference type="InterPro" id="IPR002649">
    <property type="entry name" value="tRNA_m1G_MeTrfase_TrmD"/>
</dbReference>
<organism evidence="17 18">
    <name type="scientific">Kribbella alba</name>
    <dbReference type="NCBI Taxonomy" id="190197"/>
    <lineage>
        <taxon>Bacteria</taxon>
        <taxon>Bacillati</taxon>
        <taxon>Actinomycetota</taxon>
        <taxon>Actinomycetes</taxon>
        <taxon>Propionibacteriales</taxon>
        <taxon>Kribbellaceae</taxon>
        <taxon>Kribbella</taxon>
    </lineage>
</organism>
<dbReference type="CDD" id="cd04301">
    <property type="entry name" value="NAT_SF"/>
    <property type="match status" value="1"/>
</dbReference>
<dbReference type="NCBIfam" id="TIGR00088">
    <property type="entry name" value="trmD"/>
    <property type="match status" value="1"/>
</dbReference>
<dbReference type="EMBL" id="BAAANE010000002">
    <property type="protein sequence ID" value="GAA1620987.1"/>
    <property type="molecule type" value="Genomic_DNA"/>
</dbReference>
<evidence type="ECO:0000256" key="14">
    <source>
        <dbReference type="ARBA" id="ARBA00047783"/>
    </source>
</evidence>
<comment type="subcellular location">
    <subcellularLocation>
        <location evidence="2 15">Cytoplasm</location>
    </subcellularLocation>
</comment>
<proteinExistence type="inferred from homology"/>
<dbReference type="Gene3D" id="1.10.1270.20">
    <property type="entry name" value="tRNA(m1g37)methyltransferase, domain 2"/>
    <property type="match status" value="1"/>
</dbReference>
<dbReference type="PANTHER" id="PTHR46417">
    <property type="entry name" value="TRNA (GUANINE-N(1)-)-METHYLTRANSFERASE"/>
    <property type="match status" value="1"/>
</dbReference>
<keyword evidence="7 15" id="KW-0963">Cytoplasm</keyword>
<evidence type="ECO:0000256" key="12">
    <source>
        <dbReference type="ARBA" id="ARBA00029736"/>
    </source>
</evidence>
<keyword evidence="8 15" id="KW-0489">Methyltransferase</keyword>
<keyword evidence="9 15" id="KW-0808">Transferase</keyword>
<dbReference type="InterPro" id="IPR000182">
    <property type="entry name" value="GNAT_dom"/>
</dbReference>
<dbReference type="RefSeq" id="WP_344108145.1">
    <property type="nucleotide sequence ID" value="NZ_BAAANE010000002.1"/>
</dbReference>
<accession>A0ABN2EXA1</accession>
<dbReference type="PROSITE" id="PS51186">
    <property type="entry name" value="GNAT"/>
    <property type="match status" value="1"/>
</dbReference>
<evidence type="ECO:0000256" key="9">
    <source>
        <dbReference type="ARBA" id="ARBA00022679"/>
    </source>
</evidence>
<dbReference type="InterPro" id="IPR029028">
    <property type="entry name" value="Alpha/beta_knot_MTases"/>
</dbReference>
<dbReference type="InterPro" id="IPR016009">
    <property type="entry name" value="tRNA_MeTrfase_TRMD/TRM10"/>
</dbReference>